<evidence type="ECO:0000313" key="4">
    <source>
        <dbReference type="Ensembl" id="ENSPKIP00000007108.1"/>
    </source>
</evidence>
<evidence type="ECO:0000256" key="1">
    <source>
        <dbReference type="SAM" id="MobiDB-lite"/>
    </source>
</evidence>
<feature type="region of interest" description="Disordered" evidence="1">
    <location>
        <begin position="351"/>
        <end position="379"/>
    </location>
</feature>
<evidence type="ECO:0000256" key="2">
    <source>
        <dbReference type="SAM" id="Phobius"/>
    </source>
</evidence>
<keyword evidence="2" id="KW-0812">Transmembrane</keyword>
<dbReference type="InterPro" id="IPR057534">
    <property type="entry name" value="MXRA7_helical"/>
</dbReference>
<dbReference type="Ensembl" id="ENSPKIT00000031152.1">
    <property type="protein sequence ID" value="ENSPKIP00000007108.1"/>
    <property type="gene ID" value="ENSPKIG00000023137.1"/>
</dbReference>
<reference evidence="4" key="1">
    <citation type="submission" date="2025-08" db="UniProtKB">
        <authorList>
            <consortium name="Ensembl"/>
        </authorList>
    </citation>
    <scope>IDENTIFICATION</scope>
</reference>
<dbReference type="OrthoDB" id="5983600at2759"/>
<reference evidence="4" key="2">
    <citation type="submission" date="2025-09" db="UniProtKB">
        <authorList>
            <consortium name="Ensembl"/>
        </authorList>
    </citation>
    <scope>IDENTIFICATION</scope>
</reference>
<evidence type="ECO:0000259" key="3">
    <source>
        <dbReference type="Pfam" id="PF25473"/>
    </source>
</evidence>
<sequence length="444" mass="47177">MDAIFDVSFIVPAVIFTFLAIILATSIFGKKADPESETIVDDAPVEEIAREGDELQHKSEKHKASQSEVNRIEEITAEPESDVPAVAPVVEKMGTLEKEPVTQSEIPPAQQELEKSQITESVAEIIKKSVSETLSVASRILESEPPPLEKKIVPEPMNLASQVGFAPAPKPVPVLEAASEPEPVPEALAEAEPVAQVVLERKNLPEVASVAATGPTSVPEVTPTAAAEPASIPEVTPTAAAEPASIPEVTPTAAAEPASIPEVTPTAAAEPAAIPEVTPTAAPEEVSILETSSKLDSEQESVPKASPTDSVPEPILDPLSKTTTSIPEDFPESAPAVASLEDILQMAAEPGPAKEEHIAAPHPHPADAVVPSSSDGDAEPLKYVSRKLRTSQLEKLMTKEELEEEQRMQQKQLAAIFQLLRNNKETFGEVTEGDVTEQLKLYSK</sequence>
<dbReference type="PANTHER" id="PTHR21845">
    <property type="entry name" value="TRANSMEMBRANE ANCHOR PROTEIN 1"/>
    <property type="match status" value="1"/>
</dbReference>
<accession>A0A3B3QLW7</accession>
<dbReference type="Pfam" id="PF25473">
    <property type="entry name" value="MXRA7_helical"/>
    <property type="match status" value="1"/>
</dbReference>
<evidence type="ECO:0000313" key="5">
    <source>
        <dbReference type="Proteomes" id="UP000261540"/>
    </source>
</evidence>
<dbReference type="PANTHER" id="PTHR21845:SF2">
    <property type="entry name" value="MATRIX-REMODELING-ASSOCIATED PROTEIN 7"/>
    <property type="match status" value="1"/>
</dbReference>
<dbReference type="InterPro" id="IPR026622">
    <property type="entry name" value="Mxra7"/>
</dbReference>
<keyword evidence="2" id="KW-1133">Transmembrane helix</keyword>
<feature type="region of interest" description="Disordered" evidence="1">
    <location>
        <begin position="291"/>
        <end position="329"/>
    </location>
</feature>
<dbReference type="KEGG" id="pki:111856755"/>
<feature type="region of interest" description="Disordered" evidence="1">
    <location>
        <begin position="210"/>
        <end position="244"/>
    </location>
</feature>
<keyword evidence="2" id="KW-0472">Membrane</keyword>
<dbReference type="STRING" id="1676925.ENSPKIP00000007108"/>
<dbReference type="AlphaFoldDB" id="A0A3B3QLW7"/>
<feature type="domain" description="Matrix-remodeling-associated protein 7 helical" evidence="3">
    <location>
        <begin position="382"/>
        <end position="443"/>
    </location>
</feature>
<feature type="transmembrane region" description="Helical" evidence="2">
    <location>
        <begin position="7"/>
        <end position="28"/>
    </location>
</feature>
<keyword evidence="5" id="KW-1185">Reference proteome</keyword>
<dbReference type="GeneTree" id="ENSGT00940000163380"/>
<feature type="compositionally biased region" description="Low complexity" evidence="1">
    <location>
        <begin position="218"/>
        <end position="244"/>
    </location>
</feature>
<dbReference type="Proteomes" id="UP000261540">
    <property type="component" value="Unplaced"/>
</dbReference>
<name>A0A3B3QLW7_9TELE</name>
<protein>
    <submittedName>
        <fullName evidence="4">Matrix remodeling associated 7</fullName>
    </submittedName>
</protein>
<proteinExistence type="predicted"/>
<organism evidence="4 5">
    <name type="scientific">Paramormyrops kingsleyae</name>
    <dbReference type="NCBI Taxonomy" id="1676925"/>
    <lineage>
        <taxon>Eukaryota</taxon>
        <taxon>Metazoa</taxon>
        <taxon>Chordata</taxon>
        <taxon>Craniata</taxon>
        <taxon>Vertebrata</taxon>
        <taxon>Euteleostomi</taxon>
        <taxon>Actinopterygii</taxon>
        <taxon>Neopterygii</taxon>
        <taxon>Teleostei</taxon>
        <taxon>Osteoglossocephala</taxon>
        <taxon>Osteoglossomorpha</taxon>
        <taxon>Osteoglossiformes</taxon>
        <taxon>Mormyridae</taxon>
        <taxon>Paramormyrops</taxon>
    </lineage>
</organism>